<dbReference type="RefSeq" id="WP_093274622.1">
    <property type="nucleotide sequence ID" value="NZ_FNOK01000049.1"/>
</dbReference>
<name>A0A1H3QRX2_9PSEU</name>
<feature type="domain" description="Ricin B lectin" evidence="2">
    <location>
        <begin position="83"/>
        <end position="152"/>
    </location>
</feature>
<protein>
    <submittedName>
        <fullName evidence="3">Ricin-type beta-trefoil lectin domain-like</fullName>
    </submittedName>
</protein>
<feature type="signal peptide" evidence="1">
    <location>
        <begin position="1"/>
        <end position="26"/>
    </location>
</feature>
<dbReference type="Gene3D" id="2.80.10.50">
    <property type="match status" value="1"/>
</dbReference>
<dbReference type="GO" id="GO:0030246">
    <property type="term" value="F:carbohydrate binding"/>
    <property type="evidence" value="ECO:0007669"/>
    <property type="project" value="UniProtKB-KW"/>
</dbReference>
<dbReference type="EMBL" id="FNOK01000049">
    <property type="protein sequence ID" value="SDZ15748.1"/>
    <property type="molecule type" value="Genomic_DNA"/>
</dbReference>
<dbReference type="CDD" id="cd00161">
    <property type="entry name" value="beta-trefoil_Ricin-like"/>
    <property type="match status" value="1"/>
</dbReference>
<dbReference type="InterPro" id="IPR000772">
    <property type="entry name" value="Ricin_B_lectin"/>
</dbReference>
<dbReference type="InterPro" id="IPR035992">
    <property type="entry name" value="Ricin_B-like_lectins"/>
</dbReference>
<evidence type="ECO:0000313" key="4">
    <source>
        <dbReference type="Proteomes" id="UP000199529"/>
    </source>
</evidence>
<evidence type="ECO:0000313" key="3">
    <source>
        <dbReference type="EMBL" id="SDZ15748.1"/>
    </source>
</evidence>
<accession>A0A1H3QRX2</accession>
<keyword evidence="3" id="KW-0430">Lectin</keyword>
<keyword evidence="1" id="KW-0732">Signal</keyword>
<dbReference type="AlphaFoldDB" id="A0A1H3QRX2"/>
<dbReference type="SUPFAM" id="SSF50370">
    <property type="entry name" value="Ricin B-like lectins"/>
    <property type="match status" value="1"/>
</dbReference>
<proteinExistence type="predicted"/>
<evidence type="ECO:0000256" key="1">
    <source>
        <dbReference type="SAM" id="SignalP"/>
    </source>
</evidence>
<organism evidence="3 4">
    <name type="scientific">Saccharopolyspora shandongensis</name>
    <dbReference type="NCBI Taxonomy" id="418495"/>
    <lineage>
        <taxon>Bacteria</taxon>
        <taxon>Bacillati</taxon>
        <taxon>Actinomycetota</taxon>
        <taxon>Actinomycetes</taxon>
        <taxon>Pseudonocardiales</taxon>
        <taxon>Pseudonocardiaceae</taxon>
        <taxon>Saccharopolyspora</taxon>
    </lineage>
</organism>
<dbReference type="Pfam" id="PF14200">
    <property type="entry name" value="RicinB_lectin_2"/>
    <property type="match status" value="1"/>
</dbReference>
<keyword evidence="4" id="KW-1185">Reference proteome</keyword>
<dbReference type="STRING" id="418495.SAMN05216215_104925"/>
<dbReference type="PROSITE" id="PS50231">
    <property type="entry name" value="RICIN_B_LECTIN"/>
    <property type="match status" value="1"/>
</dbReference>
<gene>
    <name evidence="3" type="ORF">SAMN05216215_104925</name>
</gene>
<reference evidence="4" key="1">
    <citation type="submission" date="2016-10" db="EMBL/GenBank/DDBJ databases">
        <authorList>
            <person name="Varghese N."/>
            <person name="Submissions S."/>
        </authorList>
    </citation>
    <scope>NUCLEOTIDE SEQUENCE [LARGE SCALE GENOMIC DNA]</scope>
    <source>
        <strain evidence="4">CGMCC 4.3530</strain>
    </source>
</reference>
<sequence>MYSRILQVASLAVATVLLPTAGAVSAAQADEARQGAGDVRQPAVRIVNVSSGQKLIPTGYGSNKAENVVTWANAVEEAPGGKLWRAEVLGTGYYQIRNIDTNLCLTVGNYNAPDGRTAVVQQNCAQGRNQQWELPYAGNGHLISSRSDGRVVTPFNTGGNYWAVMDQRSGALTQLWNFPPA</sequence>
<evidence type="ECO:0000259" key="2">
    <source>
        <dbReference type="Pfam" id="PF14200"/>
    </source>
</evidence>
<dbReference type="OrthoDB" id="5381276at2"/>
<dbReference type="Proteomes" id="UP000199529">
    <property type="component" value="Unassembled WGS sequence"/>
</dbReference>
<feature type="chain" id="PRO_5039493759" evidence="1">
    <location>
        <begin position="27"/>
        <end position="181"/>
    </location>
</feature>